<evidence type="ECO:0000313" key="1">
    <source>
        <dbReference type="EMBL" id="KAI4327923.1"/>
    </source>
</evidence>
<proteinExistence type="predicted"/>
<gene>
    <name evidence="1" type="ORF">L6164_020332</name>
</gene>
<keyword evidence="2" id="KW-1185">Reference proteome</keyword>
<accession>A0ACB9MV28</accession>
<evidence type="ECO:0000313" key="2">
    <source>
        <dbReference type="Proteomes" id="UP000828941"/>
    </source>
</evidence>
<comment type="caution">
    <text evidence="1">The sequence shown here is derived from an EMBL/GenBank/DDBJ whole genome shotgun (WGS) entry which is preliminary data.</text>
</comment>
<dbReference type="Proteomes" id="UP000828941">
    <property type="component" value="Chromosome 8"/>
</dbReference>
<organism evidence="1 2">
    <name type="scientific">Bauhinia variegata</name>
    <name type="common">Purple orchid tree</name>
    <name type="synonym">Phanera variegata</name>
    <dbReference type="NCBI Taxonomy" id="167791"/>
    <lineage>
        <taxon>Eukaryota</taxon>
        <taxon>Viridiplantae</taxon>
        <taxon>Streptophyta</taxon>
        <taxon>Embryophyta</taxon>
        <taxon>Tracheophyta</taxon>
        <taxon>Spermatophyta</taxon>
        <taxon>Magnoliopsida</taxon>
        <taxon>eudicotyledons</taxon>
        <taxon>Gunneridae</taxon>
        <taxon>Pentapetalae</taxon>
        <taxon>rosids</taxon>
        <taxon>fabids</taxon>
        <taxon>Fabales</taxon>
        <taxon>Fabaceae</taxon>
        <taxon>Cercidoideae</taxon>
        <taxon>Cercideae</taxon>
        <taxon>Bauhiniinae</taxon>
        <taxon>Bauhinia</taxon>
    </lineage>
</organism>
<reference evidence="1 2" key="1">
    <citation type="journal article" date="2022" name="DNA Res.">
        <title>Chromosomal-level genome assembly of the orchid tree Bauhinia variegata (Leguminosae; Cercidoideae) supports the allotetraploid origin hypothesis of Bauhinia.</title>
        <authorList>
            <person name="Zhong Y."/>
            <person name="Chen Y."/>
            <person name="Zheng D."/>
            <person name="Pang J."/>
            <person name="Liu Y."/>
            <person name="Luo S."/>
            <person name="Meng S."/>
            <person name="Qian L."/>
            <person name="Wei D."/>
            <person name="Dai S."/>
            <person name="Zhou R."/>
        </authorList>
    </citation>
    <scope>NUCLEOTIDE SEQUENCE [LARGE SCALE GENOMIC DNA]</scope>
    <source>
        <strain evidence="1">BV-YZ2020</strain>
    </source>
</reference>
<protein>
    <submittedName>
        <fullName evidence="1">Uncharacterized protein</fullName>
    </submittedName>
</protein>
<dbReference type="EMBL" id="CM039433">
    <property type="protein sequence ID" value="KAI4327923.1"/>
    <property type="molecule type" value="Genomic_DNA"/>
</dbReference>
<sequence>MATQLVSINNAKCQRATGHKQELTSAAYRERGRKTSPSNHQNYAYHRILNSSEPETNFRQDNGHAKGGKHSSTRSQAADKPHQLGFSYLASSFRYIIMKVKAFYNGFLGDSSNESAMGSGEAPVVEPYFSVPVLPNTAPPML</sequence>
<name>A0ACB9MV28_BAUVA</name>